<evidence type="ECO:0000256" key="11">
    <source>
        <dbReference type="ARBA" id="ARBA00022842"/>
    </source>
</evidence>
<dbReference type="GO" id="GO:0005886">
    <property type="term" value="C:plasma membrane"/>
    <property type="evidence" value="ECO:0007669"/>
    <property type="project" value="UniProtKB-SubCell"/>
</dbReference>
<dbReference type="Proteomes" id="UP000322631">
    <property type="component" value="Chromosome"/>
</dbReference>
<dbReference type="GO" id="GO:0046872">
    <property type="term" value="F:metal ion binding"/>
    <property type="evidence" value="ECO:0007669"/>
    <property type="project" value="UniProtKB-KW"/>
</dbReference>
<feature type="transmembrane region" description="Helical" evidence="17">
    <location>
        <begin position="426"/>
        <end position="448"/>
    </location>
</feature>
<evidence type="ECO:0000256" key="6">
    <source>
        <dbReference type="ARBA" id="ARBA00012602"/>
    </source>
</evidence>
<sequence>MGRWWRSGIASFLYRKLIEPKFAATIIAVIALVLRLLPMRFGYLLGYDPYFHLAYIRYSLERGEWVNFITYAGGPWGYLISGFHPLGLWMTPAYFYKLLSPFGVSLYNAFRITPVIFGVLTVLFTYFAVLRLYGKREAFLSAFILAVSFGHVFRSMAGYYRGDNYMLFLYSAALLGTAVPLSLRGPKWRNVRLVLYLLPGVFAGLSAAFWQAYYPIFALVTANALLIAVGGFLLGRDRYLKDALVLTASLAAGALLANSIGSHLGYGMVGSTRWLGRKLAEELGVQFGFIGDLFLLLYLKYIIPLTAAAVLALLVLSRLVRDRRARGVVVLLGAVASIWLALRYYGVINDALLRLFPTSPISETQRTTFGDWWEAYGIAGLLVPLFLLRFLRRPRMADFLLLGTALVMIPMAVVWTRFLFIASPAVALMAGLGLVALGDVGGALVETFPENKRRWLSAALSLLLIGVPLISAYQGTSTTLSVHPFMTEEWESALAYLGKISSPNDVVLTWWDQGHWVTYYSMRAPVAQGGPSRWVAQYYLGLKGEKDLMKLGVDYVIVSYDTLTKFGAVIDTAGVSPGDYVLMVLPWAGSYGNLMVFSSGPYSVMAASVDGGWDVKVRAGKGVVIPRKVFVERGNVVREVNVSGAPTADAYVYINLNYGYAVLMNGGAFDTPLARLMFTDDYSGNYTQVYSDGGYVKIFRFEHPNVIVGVESGSIVIRFTNATGTGLGIYGYLDNGTLVFKRWYGVGGKDAFVLPADINGSAVVRYVYVRKRTVLDRGVFRIDDVLFGASDTD</sequence>
<dbReference type="KEGG" id="them:FPV09_07665"/>
<comment type="catalytic activity">
    <reaction evidence="16">
        <text>an archaeal dolichyl phosphooligosaccharide + [protein]-L-asparagine = an archaeal dolichyl phosphate + a glycoprotein with the oligosaccharide chain attached by N-beta-D-glycosyl linkage to a protein L-asparagine.</text>
        <dbReference type="EC" id="2.4.99.21"/>
    </reaction>
</comment>
<keyword evidence="12 17" id="KW-1133">Transmembrane helix</keyword>
<gene>
    <name evidence="18" type="ORF">FPV09_07665</name>
</gene>
<evidence type="ECO:0000256" key="9">
    <source>
        <dbReference type="ARBA" id="ARBA00022692"/>
    </source>
</evidence>
<comment type="cofactor">
    <cofactor evidence="2">
        <name>Mg(2+)</name>
        <dbReference type="ChEBI" id="CHEBI:18420"/>
    </cofactor>
</comment>
<feature type="transmembrane region" description="Helical" evidence="17">
    <location>
        <begin position="22"/>
        <end position="45"/>
    </location>
</feature>
<keyword evidence="8 18" id="KW-0808">Transferase</keyword>
<name>A0A5C0SMM8_9EURY</name>
<keyword evidence="14" id="KW-0464">Manganese</keyword>
<feature type="transmembrane region" description="Helical" evidence="17">
    <location>
        <begin position="399"/>
        <end position="420"/>
    </location>
</feature>
<feature type="transmembrane region" description="Helical" evidence="17">
    <location>
        <begin position="65"/>
        <end position="89"/>
    </location>
</feature>
<evidence type="ECO:0000256" key="2">
    <source>
        <dbReference type="ARBA" id="ARBA00001946"/>
    </source>
</evidence>
<keyword evidence="7" id="KW-0328">Glycosyltransferase</keyword>
<keyword evidence="13 17" id="KW-0472">Membrane</keyword>
<dbReference type="Gene3D" id="3.40.50.12610">
    <property type="match status" value="1"/>
</dbReference>
<evidence type="ECO:0000256" key="4">
    <source>
        <dbReference type="ARBA" id="ARBA00004922"/>
    </source>
</evidence>
<evidence type="ECO:0000256" key="14">
    <source>
        <dbReference type="ARBA" id="ARBA00023211"/>
    </source>
</evidence>
<evidence type="ECO:0000256" key="7">
    <source>
        <dbReference type="ARBA" id="ARBA00022676"/>
    </source>
</evidence>
<evidence type="ECO:0000256" key="16">
    <source>
        <dbReference type="ARBA" id="ARBA00034066"/>
    </source>
</evidence>
<reference evidence="18 19" key="1">
    <citation type="submission" date="2019-07" db="EMBL/GenBank/DDBJ databases">
        <title>Complete genome of Thermococcus acidophilus.</title>
        <authorList>
            <person name="Li X."/>
        </authorList>
    </citation>
    <scope>NUCLEOTIDE SEQUENCE [LARGE SCALE GENOMIC DNA]</scope>
    <source>
        <strain evidence="18 19">SY113</strain>
    </source>
</reference>
<evidence type="ECO:0000256" key="5">
    <source>
        <dbReference type="ARBA" id="ARBA00010810"/>
    </source>
</evidence>
<dbReference type="UniPathway" id="UPA00378"/>
<comment type="pathway">
    <text evidence="4">Protein modification; protein glycosylation.</text>
</comment>
<feature type="transmembrane region" description="Helical" evidence="17">
    <location>
        <begin position="165"/>
        <end position="181"/>
    </location>
</feature>
<evidence type="ECO:0000256" key="12">
    <source>
        <dbReference type="ARBA" id="ARBA00022989"/>
    </source>
</evidence>
<evidence type="ECO:0000256" key="10">
    <source>
        <dbReference type="ARBA" id="ARBA00022723"/>
    </source>
</evidence>
<keyword evidence="11" id="KW-0460">Magnesium</keyword>
<proteinExistence type="inferred from homology"/>
<dbReference type="EC" id="2.4.99.21" evidence="6"/>
<feature type="transmembrane region" description="Helical" evidence="17">
    <location>
        <begin position="109"/>
        <end position="129"/>
    </location>
</feature>
<evidence type="ECO:0000256" key="1">
    <source>
        <dbReference type="ARBA" id="ARBA00001936"/>
    </source>
</evidence>
<evidence type="ECO:0000256" key="3">
    <source>
        <dbReference type="ARBA" id="ARBA00004651"/>
    </source>
</evidence>
<feature type="transmembrane region" description="Helical" evidence="17">
    <location>
        <begin position="193"/>
        <end position="210"/>
    </location>
</feature>
<evidence type="ECO:0000313" key="19">
    <source>
        <dbReference type="Proteomes" id="UP000322631"/>
    </source>
</evidence>
<keyword evidence="10" id="KW-0479">Metal-binding</keyword>
<comment type="subcellular location">
    <subcellularLocation>
        <location evidence="3">Cell membrane</location>
        <topology evidence="3">Multi-pass membrane protein</topology>
    </subcellularLocation>
</comment>
<organism evidence="18 19">
    <name type="scientific">Thermococcus aciditolerans</name>
    <dbReference type="NCBI Taxonomy" id="2598455"/>
    <lineage>
        <taxon>Archaea</taxon>
        <taxon>Methanobacteriati</taxon>
        <taxon>Methanobacteriota</taxon>
        <taxon>Thermococci</taxon>
        <taxon>Thermococcales</taxon>
        <taxon>Thermococcaceae</taxon>
        <taxon>Thermococcus</taxon>
    </lineage>
</organism>
<evidence type="ECO:0000256" key="17">
    <source>
        <dbReference type="SAM" id="Phobius"/>
    </source>
</evidence>
<dbReference type="GO" id="GO:0004576">
    <property type="term" value="F:oligosaccharyl transferase activity"/>
    <property type="evidence" value="ECO:0007669"/>
    <property type="project" value="InterPro"/>
</dbReference>
<protein>
    <recommendedName>
        <fullName evidence="6">dolichyl-phosphooligosaccharide-protein glycotransferase</fullName>
        <ecNumber evidence="6">2.4.99.21</ecNumber>
    </recommendedName>
    <alternativeName>
        <fullName evidence="15">Oligosaccharyl transferase</fullName>
    </alternativeName>
</protein>
<dbReference type="GeneID" id="41609722"/>
<feature type="transmembrane region" description="Helical" evidence="17">
    <location>
        <begin position="375"/>
        <end position="392"/>
    </location>
</feature>
<feature type="transmembrane region" description="Helical" evidence="17">
    <location>
        <begin position="328"/>
        <end position="346"/>
    </location>
</feature>
<comment type="similarity">
    <text evidence="5">Belongs to the STT3 family.</text>
</comment>
<evidence type="ECO:0000256" key="8">
    <source>
        <dbReference type="ARBA" id="ARBA00022679"/>
    </source>
</evidence>
<feature type="transmembrane region" description="Helical" evidence="17">
    <location>
        <begin position="138"/>
        <end position="159"/>
    </location>
</feature>
<feature type="transmembrane region" description="Helical" evidence="17">
    <location>
        <begin position="243"/>
        <end position="269"/>
    </location>
</feature>
<dbReference type="AlphaFoldDB" id="A0A5C0SMM8"/>
<evidence type="ECO:0000256" key="15">
    <source>
        <dbReference type="ARBA" id="ARBA00030679"/>
    </source>
</evidence>
<feature type="transmembrane region" description="Helical" evidence="17">
    <location>
        <begin position="216"/>
        <end position="234"/>
    </location>
</feature>
<dbReference type="PANTHER" id="PTHR13872:SF1">
    <property type="entry name" value="DOLICHYL-DIPHOSPHOOLIGOSACCHARIDE--PROTEIN GLYCOSYLTRANSFERASE SUBUNIT STT3B"/>
    <property type="match status" value="1"/>
</dbReference>
<keyword evidence="19" id="KW-1185">Reference proteome</keyword>
<comment type="cofactor">
    <cofactor evidence="1">
        <name>Mn(2+)</name>
        <dbReference type="ChEBI" id="CHEBI:29035"/>
    </cofactor>
</comment>
<dbReference type="RefSeq" id="WP_148882952.1">
    <property type="nucleotide sequence ID" value="NZ_CP041932.1"/>
</dbReference>
<evidence type="ECO:0000256" key="13">
    <source>
        <dbReference type="ARBA" id="ARBA00023136"/>
    </source>
</evidence>
<dbReference type="PANTHER" id="PTHR13872">
    <property type="entry name" value="DOLICHYL-DIPHOSPHOOLIGOSACCHARIDE--PROTEIN GLYCOSYLTRANSFERASE SUBUNIT"/>
    <property type="match status" value="1"/>
</dbReference>
<dbReference type="InterPro" id="IPR003674">
    <property type="entry name" value="Oligo_trans_STT3"/>
</dbReference>
<evidence type="ECO:0000313" key="18">
    <source>
        <dbReference type="EMBL" id="QEK14986.1"/>
    </source>
</evidence>
<feature type="transmembrane region" description="Helical" evidence="17">
    <location>
        <begin position="455"/>
        <end position="473"/>
    </location>
</feature>
<accession>A0A5C0SMM8</accession>
<feature type="transmembrane region" description="Helical" evidence="17">
    <location>
        <begin position="289"/>
        <end position="316"/>
    </location>
</feature>
<dbReference type="EMBL" id="CP041932">
    <property type="protein sequence ID" value="QEK14986.1"/>
    <property type="molecule type" value="Genomic_DNA"/>
</dbReference>
<keyword evidence="9 17" id="KW-0812">Transmembrane</keyword>